<name>W3X0K0_PESFW</name>
<dbReference type="RefSeq" id="XP_007835517.1">
    <property type="nucleotide sequence ID" value="XM_007837326.1"/>
</dbReference>
<gene>
    <name evidence="1" type="ORF">PFICI_08745</name>
</gene>
<dbReference type="KEGG" id="pfy:PFICI_08745"/>
<protein>
    <submittedName>
        <fullName evidence="1">Uncharacterized protein</fullName>
    </submittedName>
</protein>
<accession>W3X0K0</accession>
<reference evidence="2" key="1">
    <citation type="journal article" date="2015" name="BMC Genomics">
        <title>Genomic and transcriptomic analysis of the endophytic fungus Pestalotiopsis fici reveals its lifestyle and high potential for synthesis of natural products.</title>
        <authorList>
            <person name="Wang X."/>
            <person name="Zhang X."/>
            <person name="Liu L."/>
            <person name="Xiang M."/>
            <person name="Wang W."/>
            <person name="Sun X."/>
            <person name="Che Y."/>
            <person name="Guo L."/>
            <person name="Liu G."/>
            <person name="Guo L."/>
            <person name="Wang C."/>
            <person name="Yin W.B."/>
            <person name="Stadler M."/>
            <person name="Zhang X."/>
            <person name="Liu X."/>
        </authorList>
    </citation>
    <scope>NUCLEOTIDE SEQUENCE [LARGE SCALE GENOMIC DNA]</scope>
    <source>
        <strain evidence="2">W106-1 / CGMCC3.15140</strain>
    </source>
</reference>
<dbReference type="EMBL" id="KI912114">
    <property type="protein sequence ID" value="ETS78892.1"/>
    <property type="molecule type" value="Genomic_DNA"/>
</dbReference>
<dbReference type="HOGENOM" id="CLU_1195242_0_0_1"/>
<organism evidence="1 2">
    <name type="scientific">Pestalotiopsis fici (strain W106-1 / CGMCC3.15140)</name>
    <dbReference type="NCBI Taxonomy" id="1229662"/>
    <lineage>
        <taxon>Eukaryota</taxon>
        <taxon>Fungi</taxon>
        <taxon>Dikarya</taxon>
        <taxon>Ascomycota</taxon>
        <taxon>Pezizomycotina</taxon>
        <taxon>Sordariomycetes</taxon>
        <taxon>Xylariomycetidae</taxon>
        <taxon>Amphisphaeriales</taxon>
        <taxon>Sporocadaceae</taxon>
        <taxon>Pestalotiopsis</taxon>
    </lineage>
</organism>
<dbReference type="Proteomes" id="UP000030651">
    <property type="component" value="Unassembled WGS sequence"/>
</dbReference>
<dbReference type="AlphaFoldDB" id="W3X0K0"/>
<dbReference type="OrthoDB" id="194358at2759"/>
<evidence type="ECO:0000313" key="1">
    <source>
        <dbReference type="EMBL" id="ETS78892.1"/>
    </source>
</evidence>
<sequence>MTSMWKDFENIEYRFRKSRICHGKLADPPSELEGHQKCCKTFEQSGDWPMDNYEEGDLLEHFGSVGSGGAGARTRARSSSWSEFAKGGAHRPSPAGWPGRPTAAATLQQRIEFLLKCSEEAGFKDFDTAIHNYYTAKPDGPIWSGARESSERHGLSELLIEICAGRQNWAGDQAHRCTDQVLHSAEEVLLSELRVFTESDGMDFMNVLKSYGLRSQSIDWKHTASILQIKVR</sequence>
<keyword evidence="2" id="KW-1185">Reference proteome</keyword>
<evidence type="ECO:0000313" key="2">
    <source>
        <dbReference type="Proteomes" id="UP000030651"/>
    </source>
</evidence>
<proteinExistence type="predicted"/>
<dbReference type="eggNOG" id="ENOG502T2FU">
    <property type="taxonomic scope" value="Eukaryota"/>
</dbReference>
<dbReference type="InParanoid" id="W3X0K0"/>
<dbReference type="GeneID" id="19273758"/>